<dbReference type="Pfam" id="PF06470">
    <property type="entry name" value="SMC_hinge"/>
    <property type="match status" value="1"/>
</dbReference>
<evidence type="ECO:0000256" key="5">
    <source>
        <dbReference type="ARBA" id="ARBA00023125"/>
    </source>
</evidence>
<proteinExistence type="inferred from homology"/>
<keyword evidence="2" id="KW-0547">Nucleotide-binding</keyword>
<dbReference type="Pfam" id="PF02463">
    <property type="entry name" value="SMC_N"/>
    <property type="match status" value="1"/>
</dbReference>
<organism evidence="10">
    <name type="scientific">marine metagenome</name>
    <dbReference type="NCBI Taxonomy" id="408172"/>
    <lineage>
        <taxon>unclassified sequences</taxon>
        <taxon>metagenomes</taxon>
        <taxon>ecological metagenomes</taxon>
    </lineage>
</organism>
<accession>A0A381PJP8</accession>
<dbReference type="InterPro" id="IPR010935">
    <property type="entry name" value="SMC_hinge"/>
</dbReference>
<evidence type="ECO:0000313" key="10">
    <source>
        <dbReference type="EMBL" id="SUZ66377.1"/>
    </source>
</evidence>
<dbReference type="GO" id="GO:0005524">
    <property type="term" value="F:ATP binding"/>
    <property type="evidence" value="ECO:0007669"/>
    <property type="project" value="UniProtKB-KW"/>
</dbReference>
<dbReference type="NCBIfam" id="TIGR02168">
    <property type="entry name" value="SMC_prok_B"/>
    <property type="match status" value="1"/>
</dbReference>
<evidence type="ECO:0000259" key="9">
    <source>
        <dbReference type="Pfam" id="PF06470"/>
    </source>
</evidence>
<dbReference type="PANTHER" id="PTHR43977">
    <property type="entry name" value="STRUCTURAL MAINTENANCE OF CHROMOSOMES PROTEIN 3"/>
    <property type="match status" value="1"/>
</dbReference>
<dbReference type="PIRSF" id="PIRSF005719">
    <property type="entry name" value="SMC"/>
    <property type="match status" value="1"/>
</dbReference>
<evidence type="ECO:0000256" key="6">
    <source>
        <dbReference type="SAM" id="Coils"/>
    </source>
</evidence>
<dbReference type="InterPro" id="IPR003395">
    <property type="entry name" value="RecF/RecN/SMC_N"/>
</dbReference>
<dbReference type="InterPro" id="IPR011890">
    <property type="entry name" value="SMC_prok"/>
</dbReference>
<dbReference type="EMBL" id="UINC01000983">
    <property type="protein sequence ID" value="SUZ66377.1"/>
    <property type="molecule type" value="Genomic_DNA"/>
</dbReference>
<dbReference type="InterPro" id="IPR027417">
    <property type="entry name" value="P-loop_NTPase"/>
</dbReference>
<dbReference type="CDD" id="cd03278">
    <property type="entry name" value="ABC_SMC_barmotin"/>
    <property type="match status" value="1"/>
</dbReference>
<dbReference type="HAMAP" id="MF_01894">
    <property type="entry name" value="Smc_prok"/>
    <property type="match status" value="1"/>
</dbReference>
<dbReference type="GO" id="GO:0016887">
    <property type="term" value="F:ATP hydrolysis activity"/>
    <property type="evidence" value="ECO:0007669"/>
    <property type="project" value="InterPro"/>
</dbReference>
<evidence type="ECO:0000256" key="4">
    <source>
        <dbReference type="ARBA" id="ARBA00023054"/>
    </source>
</evidence>
<feature type="domain" description="SMC hinge" evidence="9">
    <location>
        <begin position="524"/>
        <end position="618"/>
    </location>
</feature>
<keyword evidence="1" id="KW-0963">Cytoplasm</keyword>
<dbReference type="SUPFAM" id="SSF52540">
    <property type="entry name" value="P-loop containing nucleoside triphosphate hydrolases"/>
    <property type="match status" value="1"/>
</dbReference>
<dbReference type="GO" id="GO:0030261">
    <property type="term" value="P:chromosome condensation"/>
    <property type="evidence" value="ECO:0007669"/>
    <property type="project" value="InterPro"/>
</dbReference>
<reference evidence="10" key="1">
    <citation type="submission" date="2018-05" db="EMBL/GenBank/DDBJ databases">
        <authorList>
            <person name="Lanie J.A."/>
            <person name="Ng W.-L."/>
            <person name="Kazmierczak K.M."/>
            <person name="Andrzejewski T.M."/>
            <person name="Davidsen T.M."/>
            <person name="Wayne K.J."/>
            <person name="Tettelin H."/>
            <person name="Glass J.I."/>
            <person name="Rusch D."/>
            <person name="Podicherti R."/>
            <person name="Tsui H.-C.T."/>
            <person name="Winkler M.E."/>
        </authorList>
    </citation>
    <scope>NUCLEOTIDE SEQUENCE</scope>
</reference>
<evidence type="ECO:0000259" key="8">
    <source>
        <dbReference type="Pfam" id="PF02463"/>
    </source>
</evidence>
<protein>
    <recommendedName>
        <fullName evidence="11">Chromosome partition protein Smc</fullName>
    </recommendedName>
</protein>
<gene>
    <name evidence="10" type="ORF">METZ01_LOCUS19231</name>
</gene>
<feature type="coiled-coil region" evidence="6">
    <location>
        <begin position="170"/>
        <end position="257"/>
    </location>
</feature>
<keyword evidence="5" id="KW-0238">DNA-binding</keyword>
<evidence type="ECO:0000256" key="1">
    <source>
        <dbReference type="ARBA" id="ARBA00022490"/>
    </source>
</evidence>
<name>A0A381PJP8_9ZZZZ</name>
<dbReference type="GO" id="GO:0003677">
    <property type="term" value="F:DNA binding"/>
    <property type="evidence" value="ECO:0007669"/>
    <property type="project" value="UniProtKB-KW"/>
</dbReference>
<keyword evidence="3" id="KW-0067">ATP-binding</keyword>
<feature type="region of interest" description="Disordered" evidence="7">
    <location>
        <begin position="715"/>
        <end position="750"/>
    </location>
</feature>
<dbReference type="AlphaFoldDB" id="A0A381PJP8"/>
<keyword evidence="4 6" id="KW-0175">Coiled coil</keyword>
<dbReference type="Gene3D" id="3.40.50.300">
    <property type="entry name" value="P-loop containing nucleotide triphosphate hydrolases"/>
    <property type="match status" value="2"/>
</dbReference>
<evidence type="ECO:0000256" key="3">
    <source>
        <dbReference type="ARBA" id="ARBA00022840"/>
    </source>
</evidence>
<feature type="coiled-coil region" evidence="6">
    <location>
        <begin position="802"/>
        <end position="913"/>
    </location>
</feature>
<dbReference type="Gene3D" id="1.10.287.2610">
    <property type="match status" value="1"/>
</dbReference>
<dbReference type="GO" id="GO:0005694">
    <property type="term" value="C:chromosome"/>
    <property type="evidence" value="ECO:0007669"/>
    <property type="project" value="InterPro"/>
</dbReference>
<dbReference type="InterPro" id="IPR024704">
    <property type="entry name" value="SMC"/>
</dbReference>
<evidence type="ECO:0000256" key="7">
    <source>
        <dbReference type="SAM" id="MobiDB-lite"/>
    </source>
</evidence>
<sequence length="1168" mass="131073">MRLKAIKLAGFKSFVDPTTVSLPGKTCAVVGPNGCGKSNIIDAVRWVMGESSARQLRGEALTDVIFNGSSARQPTAMASVELLFDNSDGRIGGAYASYGEIAIRREVARDAQSNYYLNGNRCRRRDVMDIFLGTGFGPRSYSIIEQGMISQMVEAKPEELRNYLEEAAGISKYRERRRETENRIKHTVENLDRLNDIRDELDRQLAHLKRQSRNAEKYRKFKEEERGNSAALYTIKLKALETDLAEREKTLSQLDLQNESNRTELQRLDTALEKGRAEQSRTTDKFNDTQGKYYKLGTDIARLEEGMQFNRERIVQLGQDRKGVVLRQTEALTQLEMDEVEIQSLQERVSAKKPELEAAEVEFERVSSELTTNESLVTELQRLWDEFSVRANTNDAEIHVQESRVEHLDQVLLRLRARRDELGTHDPITGSTTSSLSDLAEQVEQVQAMINALAADFEACIEALRLARDEVAERERSLEEARNSVQSMRHELASLSALQQAALGTEGTETDAWIDGHGLSEAFRLRDGLKVTSGWERAVEAVLGNDLMAVSVDDITTFTDKVTDLKGGEVTLYQASSDVDDRSISTLRPLAAYVEDTDATLGGLLDGILAAESMEEALLARSGLQPGESVILANGVWFGRDWLRFRQADKSGQGVIERSHALEVLERDVEDAEAGLAERQEDLTLMKNQVQALETERDGLQTRQAELSNKLSSVKTDHGVNRVREEEAAARRTLNKKEQRELEGQIKQESEKLEESRAKLVGLVDEADRQREERDELTSSRDLGIEQLESARVASHSVRENYHALKLEYQSLESSLQASETARRRLLTQLEELDQRLQDIDKSLADNERPLPALKNQLESVLSERKNVDRELSSVRDRLEVIDVEIAMQQAQRQDADVRIEETRRQLDDLRVDRESVVVKLANVRQQLDQTGITVEDALVGVAPDVTEEELVTALDLIGRRVDRLGAINLAAIDEFEEQSERKQYLDTQHADLEEALDTLKSAIKRIDRETRSRFKETFDEVNGHLKIIFPKVFGGGHAQLELTGEDLLDTGIKLMARPPGKRNANVHLLSGGEKAMTAVALVFAIFHLNPSPVCLLDEVDAPLDDANVVRFADLIEEMSSEVQFVVITHNKLTMEMADHLLGVTMNEPGVSRLVSVDVEQAAEMAVG</sequence>
<dbReference type="GO" id="GO:0007062">
    <property type="term" value="P:sister chromatid cohesion"/>
    <property type="evidence" value="ECO:0007669"/>
    <property type="project" value="InterPro"/>
</dbReference>
<feature type="coiled-coil region" evidence="6">
    <location>
        <begin position="436"/>
        <end position="498"/>
    </location>
</feature>
<evidence type="ECO:0000256" key="2">
    <source>
        <dbReference type="ARBA" id="ARBA00022741"/>
    </source>
</evidence>
<feature type="domain" description="RecF/RecN/SMC N-terminal" evidence="8">
    <location>
        <begin position="3"/>
        <end position="1152"/>
    </location>
</feature>
<evidence type="ECO:0008006" key="11">
    <source>
        <dbReference type="Google" id="ProtNLM"/>
    </source>
</evidence>